<dbReference type="InterPro" id="IPR038500">
    <property type="entry name" value="Antitermination_sf"/>
</dbReference>
<dbReference type="Proteomes" id="UP001595882">
    <property type="component" value="Unassembled WGS sequence"/>
</dbReference>
<dbReference type="Gene3D" id="1.10.274.110">
    <property type="match status" value="1"/>
</dbReference>
<keyword evidence="2" id="KW-1185">Reference proteome</keyword>
<reference evidence="2" key="1">
    <citation type="journal article" date="2019" name="Int. J. Syst. Evol. Microbiol.">
        <title>The Global Catalogue of Microorganisms (GCM) 10K type strain sequencing project: providing services to taxonomists for standard genome sequencing and annotation.</title>
        <authorList>
            <consortium name="The Broad Institute Genomics Platform"/>
            <consortium name="The Broad Institute Genome Sequencing Center for Infectious Disease"/>
            <person name="Wu L."/>
            <person name="Ma J."/>
        </authorList>
    </citation>
    <scope>NUCLEOTIDE SEQUENCE [LARGE SCALE GENOMIC DNA]</scope>
    <source>
        <strain evidence="2">CCUG 37865</strain>
    </source>
</reference>
<proteinExistence type="predicted"/>
<name>A0ABV8WRR1_9BACI</name>
<dbReference type="EMBL" id="JBHSDT010000004">
    <property type="protein sequence ID" value="MFC4402561.1"/>
    <property type="molecule type" value="Genomic_DNA"/>
</dbReference>
<comment type="caution">
    <text evidence="1">The sequence shown here is derived from an EMBL/GenBank/DDBJ whole genome shotgun (WGS) entry which is preliminary data.</text>
</comment>
<protein>
    <submittedName>
        <fullName evidence="1">Uncharacterized protein</fullName>
    </submittedName>
</protein>
<dbReference type="InterPro" id="IPR036410">
    <property type="entry name" value="HSP_DnaJ_Cys-rich_dom_sf"/>
</dbReference>
<organism evidence="1 2">
    <name type="scientific">Gracilibacillus xinjiangensis</name>
    <dbReference type="NCBI Taxonomy" id="1193282"/>
    <lineage>
        <taxon>Bacteria</taxon>
        <taxon>Bacillati</taxon>
        <taxon>Bacillota</taxon>
        <taxon>Bacilli</taxon>
        <taxon>Bacillales</taxon>
        <taxon>Bacillaceae</taxon>
        <taxon>Gracilibacillus</taxon>
    </lineage>
</organism>
<evidence type="ECO:0000313" key="1">
    <source>
        <dbReference type="EMBL" id="MFC4402561.1"/>
    </source>
</evidence>
<accession>A0ABV8WRR1</accession>
<evidence type="ECO:0000313" key="2">
    <source>
        <dbReference type="Proteomes" id="UP001595882"/>
    </source>
</evidence>
<sequence length="83" mass="9474">MTNLTMTKCTICKGKGAYTEIHEDAQGYPTEKTFICSSCEGAGYEFLTNEEIEYRKVAKELREEQQKEEKGVQIDLSDLLKTK</sequence>
<dbReference type="RefSeq" id="WP_390250270.1">
    <property type="nucleotide sequence ID" value="NZ_JBHSDT010000004.1"/>
</dbReference>
<gene>
    <name evidence="1" type="ORF">ACFOY7_05700</name>
</gene>
<dbReference type="SUPFAM" id="SSF57938">
    <property type="entry name" value="DnaJ/Hsp40 cysteine-rich domain"/>
    <property type="match status" value="1"/>
</dbReference>